<feature type="domain" description="Histidine kinase/HSP90-like ATPase" evidence="2">
    <location>
        <begin position="15"/>
        <end position="124"/>
    </location>
</feature>
<keyword evidence="3" id="KW-0067">ATP-binding</keyword>
<reference evidence="4" key="1">
    <citation type="journal article" date="2019" name="Int. J. Syst. Evol. Microbiol.">
        <title>The Global Catalogue of Microorganisms (GCM) 10K type strain sequencing project: providing services to taxonomists for standard genome sequencing and annotation.</title>
        <authorList>
            <consortium name="The Broad Institute Genomics Platform"/>
            <consortium name="The Broad Institute Genome Sequencing Center for Infectious Disease"/>
            <person name="Wu L."/>
            <person name="Ma J."/>
        </authorList>
    </citation>
    <scope>NUCLEOTIDE SEQUENCE [LARGE SCALE GENOMIC DNA]</scope>
    <source>
        <strain evidence="4">CGMCC 4.7020</strain>
    </source>
</reference>
<comment type="caution">
    <text evidence="3">The sequence shown here is derived from an EMBL/GenBank/DDBJ whole genome shotgun (WGS) entry which is preliminary data.</text>
</comment>
<organism evidence="3 4">
    <name type="scientific">Streptomyces kaempferi</name>
    <dbReference type="NCBI Taxonomy" id="333725"/>
    <lineage>
        <taxon>Bacteria</taxon>
        <taxon>Bacillati</taxon>
        <taxon>Actinomycetota</taxon>
        <taxon>Actinomycetes</taxon>
        <taxon>Kitasatosporales</taxon>
        <taxon>Streptomycetaceae</taxon>
        <taxon>Streptomyces</taxon>
    </lineage>
</organism>
<dbReference type="EMBL" id="JBHTMM010000139">
    <property type="protein sequence ID" value="MFD1312817.1"/>
    <property type="molecule type" value="Genomic_DNA"/>
</dbReference>
<dbReference type="Proteomes" id="UP001597058">
    <property type="component" value="Unassembled WGS sequence"/>
</dbReference>
<dbReference type="GO" id="GO:0005524">
    <property type="term" value="F:ATP binding"/>
    <property type="evidence" value="ECO:0007669"/>
    <property type="project" value="UniProtKB-KW"/>
</dbReference>
<keyword evidence="1" id="KW-0723">Serine/threonine-protein kinase</keyword>
<dbReference type="InterPro" id="IPR036890">
    <property type="entry name" value="HATPase_C_sf"/>
</dbReference>
<dbReference type="Pfam" id="PF13581">
    <property type="entry name" value="HATPase_c_2"/>
    <property type="match status" value="1"/>
</dbReference>
<evidence type="ECO:0000313" key="4">
    <source>
        <dbReference type="Proteomes" id="UP001597058"/>
    </source>
</evidence>
<dbReference type="PANTHER" id="PTHR35526">
    <property type="entry name" value="ANTI-SIGMA-F FACTOR RSBW-RELATED"/>
    <property type="match status" value="1"/>
</dbReference>
<evidence type="ECO:0000313" key="3">
    <source>
        <dbReference type="EMBL" id="MFD1312817.1"/>
    </source>
</evidence>
<keyword evidence="1" id="KW-0418">Kinase</keyword>
<evidence type="ECO:0000256" key="1">
    <source>
        <dbReference type="ARBA" id="ARBA00022527"/>
    </source>
</evidence>
<keyword evidence="3" id="KW-0547">Nucleotide-binding</keyword>
<dbReference type="InterPro" id="IPR003594">
    <property type="entry name" value="HATPase_dom"/>
</dbReference>
<keyword evidence="1" id="KW-0808">Transferase</keyword>
<sequence>MDTMSVSAAAVRSTTSVADARESVRECLDRLVPAVAAEAAETVVPVVSELVTTALRHGGGTCTLDLTARPDSIEVAVHDRSPQAPRMRTPDLNGRTGGFGWPMVNHLARATAVTRQAAGGKTVIALLHR</sequence>
<proteinExistence type="predicted"/>
<protein>
    <submittedName>
        <fullName evidence="3">ATP-binding protein</fullName>
    </submittedName>
</protein>
<dbReference type="InterPro" id="IPR050267">
    <property type="entry name" value="Anti-sigma-factor_SerPK"/>
</dbReference>
<dbReference type="SUPFAM" id="SSF55874">
    <property type="entry name" value="ATPase domain of HSP90 chaperone/DNA topoisomerase II/histidine kinase"/>
    <property type="match status" value="1"/>
</dbReference>
<evidence type="ECO:0000259" key="2">
    <source>
        <dbReference type="Pfam" id="PF13581"/>
    </source>
</evidence>
<gene>
    <name evidence="3" type="ORF">ACFQ5X_44540</name>
</gene>
<accession>A0ABW3XUQ5</accession>
<dbReference type="CDD" id="cd16936">
    <property type="entry name" value="HATPase_RsbW-like"/>
    <property type="match status" value="1"/>
</dbReference>
<dbReference type="PANTHER" id="PTHR35526:SF3">
    <property type="entry name" value="ANTI-SIGMA-F FACTOR RSBW"/>
    <property type="match status" value="1"/>
</dbReference>
<keyword evidence="4" id="KW-1185">Reference proteome</keyword>
<dbReference type="Gene3D" id="3.30.565.10">
    <property type="entry name" value="Histidine kinase-like ATPase, C-terminal domain"/>
    <property type="match status" value="1"/>
</dbReference>
<dbReference type="RefSeq" id="WP_381330900.1">
    <property type="nucleotide sequence ID" value="NZ_JBHTMM010000139.1"/>
</dbReference>
<name>A0ABW3XUQ5_9ACTN</name>